<dbReference type="Gene3D" id="2.30.22.10">
    <property type="entry name" value="Head domain of nucleotide exchange factor GrpE"/>
    <property type="match status" value="1"/>
</dbReference>
<dbReference type="InterPro" id="IPR009012">
    <property type="entry name" value="GrpE_head"/>
</dbReference>
<evidence type="ECO:0000256" key="6">
    <source>
        <dbReference type="SAM" id="Coils"/>
    </source>
</evidence>
<reference evidence="7 8" key="1">
    <citation type="journal article" date="2016" name="Nat. Commun.">
        <title>Thousands of microbial genomes shed light on interconnected biogeochemical processes in an aquifer system.</title>
        <authorList>
            <person name="Anantharaman K."/>
            <person name="Brown C.T."/>
            <person name="Hug L.A."/>
            <person name="Sharon I."/>
            <person name="Castelle C.J."/>
            <person name="Probst A.J."/>
            <person name="Thomas B.C."/>
            <person name="Singh A."/>
            <person name="Wilkins M.J."/>
            <person name="Karaoz U."/>
            <person name="Brodie E.L."/>
            <person name="Williams K.H."/>
            <person name="Hubbard S.S."/>
            <person name="Banfield J.F."/>
        </authorList>
    </citation>
    <scope>NUCLEOTIDE SEQUENCE [LARGE SCALE GENOMIC DNA]</scope>
</reference>
<dbReference type="PANTHER" id="PTHR21237">
    <property type="entry name" value="GRPE PROTEIN"/>
    <property type="match status" value="1"/>
</dbReference>
<evidence type="ECO:0000256" key="1">
    <source>
        <dbReference type="ARBA" id="ARBA00009054"/>
    </source>
</evidence>
<evidence type="ECO:0000313" key="7">
    <source>
        <dbReference type="EMBL" id="OGY26607.1"/>
    </source>
</evidence>
<protein>
    <recommendedName>
        <fullName evidence="3 4">Protein GrpE</fullName>
    </recommendedName>
    <alternativeName>
        <fullName evidence="3">HSP-70 cofactor</fullName>
    </alternativeName>
</protein>
<sequence>MALRVSKNKEKIQGLEHQLKRALADYANLQKRIESERERIVTLGEATVITKLLPVFDTLESLKKLANEESCLNILKGLELSLEQFKKILKEEGVEEIETAGHFDPQVHEAVEIVEGQVDNKIVELVEKGFRIGERILRPARVKVTKKQMEPLHTPN</sequence>
<dbReference type="CDD" id="cd00446">
    <property type="entry name" value="GrpE"/>
    <property type="match status" value="1"/>
</dbReference>
<dbReference type="SUPFAM" id="SSF51064">
    <property type="entry name" value="Head domain of nucleotide exchange factor GrpE"/>
    <property type="match status" value="1"/>
</dbReference>
<dbReference type="PANTHER" id="PTHR21237:SF23">
    <property type="entry name" value="GRPE PROTEIN HOMOLOG, MITOCHONDRIAL"/>
    <property type="match status" value="1"/>
</dbReference>
<keyword evidence="2 3" id="KW-0143">Chaperone</keyword>
<dbReference type="EMBL" id="MHCT01000003">
    <property type="protein sequence ID" value="OGY26607.1"/>
    <property type="molecule type" value="Genomic_DNA"/>
</dbReference>
<comment type="subunit">
    <text evidence="3">Homodimer.</text>
</comment>
<dbReference type="GO" id="GO:0042803">
    <property type="term" value="F:protein homodimerization activity"/>
    <property type="evidence" value="ECO:0007669"/>
    <property type="project" value="InterPro"/>
</dbReference>
<dbReference type="Gene3D" id="3.90.20.20">
    <property type="match status" value="1"/>
</dbReference>
<dbReference type="HAMAP" id="MF_01151">
    <property type="entry name" value="GrpE"/>
    <property type="match status" value="1"/>
</dbReference>
<dbReference type="InterPro" id="IPR013805">
    <property type="entry name" value="GrpE_CC"/>
</dbReference>
<dbReference type="GO" id="GO:0051087">
    <property type="term" value="F:protein-folding chaperone binding"/>
    <property type="evidence" value="ECO:0007669"/>
    <property type="project" value="InterPro"/>
</dbReference>
<comment type="subcellular location">
    <subcellularLocation>
        <location evidence="3">Cytoplasm</location>
    </subcellularLocation>
</comment>
<name>A0A1G1WH76_9BACT</name>
<keyword evidence="3 4" id="KW-0346">Stress response</keyword>
<accession>A0A1G1WH76</accession>
<organism evidence="7 8">
    <name type="scientific">Candidatus Woykebacteria bacterium RBG_16_44_10</name>
    <dbReference type="NCBI Taxonomy" id="1802597"/>
    <lineage>
        <taxon>Bacteria</taxon>
        <taxon>Candidatus Woykeibacteriota</taxon>
    </lineage>
</organism>
<keyword evidence="3" id="KW-0963">Cytoplasm</keyword>
<comment type="caution">
    <text evidence="7">The sequence shown here is derived from an EMBL/GenBank/DDBJ whole genome shotgun (WGS) entry which is preliminary data.</text>
</comment>
<comment type="function">
    <text evidence="3 4">Participates actively in the response to hyperosmotic and heat shock by preventing the aggregation of stress-denatured proteins, in association with DnaK and GrpE. It is the nucleotide exchange factor for DnaK and may function as a thermosensor. Unfolded proteins bind initially to DnaJ; upon interaction with the DnaJ-bound protein, DnaK hydrolyzes its bound ATP, resulting in the formation of a stable complex. GrpE releases ADP from DnaK; ATP binding to DnaK triggers the release of the substrate protein, thus completing the reaction cycle. Several rounds of ATP-dependent interactions between DnaJ, DnaK and GrpE are required for fully efficient folding.</text>
</comment>
<dbReference type="PRINTS" id="PR00773">
    <property type="entry name" value="GRPEPROTEIN"/>
</dbReference>
<dbReference type="GO" id="GO:0006457">
    <property type="term" value="P:protein folding"/>
    <property type="evidence" value="ECO:0007669"/>
    <property type="project" value="InterPro"/>
</dbReference>
<feature type="coiled-coil region" evidence="6">
    <location>
        <begin position="5"/>
        <end position="46"/>
    </location>
</feature>
<dbReference type="InterPro" id="IPR000740">
    <property type="entry name" value="GrpE"/>
</dbReference>
<proteinExistence type="inferred from homology"/>
<dbReference type="PROSITE" id="PS01071">
    <property type="entry name" value="GRPE"/>
    <property type="match status" value="1"/>
</dbReference>
<evidence type="ECO:0000256" key="3">
    <source>
        <dbReference type="HAMAP-Rule" id="MF_01151"/>
    </source>
</evidence>
<dbReference type="AlphaFoldDB" id="A0A1G1WH76"/>
<dbReference type="SUPFAM" id="SSF58014">
    <property type="entry name" value="Coiled-coil domain of nucleotide exchange factor GrpE"/>
    <property type="match status" value="1"/>
</dbReference>
<dbReference type="GO" id="GO:0051082">
    <property type="term" value="F:unfolded protein binding"/>
    <property type="evidence" value="ECO:0007669"/>
    <property type="project" value="TreeGrafter"/>
</dbReference>
<evidence type="ECO:0000313" key="8">
    <source>
        <dbReference type="Proteomes" id="UP000177588"/>
    </source>
</evidence>
<comment type="similarity">
    <text evidence="1 3 5">Belongs to the GrpE family.</text>
</comment>
<dbReference type="Proteomes" id="UP000177588">
    <property type="component" value="Unassembled WGS sequence"/>
</dbReference>
<gene>
    <name evidence="3" type="primary">grpE</name>
    <name evidence="7" type="ORF">A2Z24_02190</name>
</gene>
<evidence type="ECO:0000256" key="2">
    <source>
        <dbReference type="ARBA" id="ARBA00023186"/>
    </source>
</evidence>
<dbReference type="GO" id="GO:0000774">
    <property type="term" value="F:adenyl-nucleotide exchange factor activity"/>
    <property type="evidence" value="ECO:0007669"/>
    <property type="project" value="InterPro"/>
</dbReference>
<dbReference type="Pfam" id="PF01025">
    <property type="entry name" value="GrpE"/>
    <property type="match status" value="1"/>
</dbReference>
<dbReference type="GO" id="GO:0005737">
    <property type="term" value="C:cytoplasm"/>
    <property type="evidence" value="ECO:0007669"/>
    <property type="project" value="UniProtKB-SubCell"/>
</dbReference>
<evidence type="ECO:0000256" key="4">
    <source>
        <dbReference type="RuleBase" id="RU000639"/>
    </source>
</evidence>
<keyword evidence="6" id="KW-0175">Coiled coil</keyword>
<evidence type="ECO:0000256" key="5">
    <source>
        <dbReference type="RuleBase" id="RU004478"/>
    </source>
</evidence>
<dbReference type="STRING" id="1802597.A2Z24_02190"/>